<evidence type="ECO:0000256" key="1">
    <source>
        <dbReference type="ARBA" id="ARBA00001947"/>
    </source>
</evidence>
<keyword evidence="3 7" id="KW-0479">Metal-binding</keyword>
<organism evidence="9 10">
    <name type="scientific">Capronia epimyces CBS 606.96</name>
    <dbReference type="NCBI Taxonomy" id="1182542"/>
    <lineage>
        <taxon>Eukaryota</taxon>
        <taxon>Fungi</taxon>
        <taxon>Dikarya</taxon>
        <taxon>Ascomycota</taxon>
        <taxon>Pezizomycotina</taxon>
        <taxon>Eurotiomycetes</taxon>
        <taxon>Chaetothyriomycetidae</taxon>
        <taxon>Chaetothyriales</taxon>
        <taxon>Herpotrichiellaceae</taxon>
        <taxon>Capronia</taxon>
    </lineage>
</organism>
<sequence length="338" mass="36434">MKAAQFDMTSQKVVINDVPIPEPNHDQFLVKIRAASLCHSDLMVDTRPASGGPFTMGHEGVGYIERMGPGAENRGFQVGDAVGFLYVIGCCYECEGCSIQNVFCTTGKPLFQGFMADGFFAEYAVVNWQNAAKLPSSMDIRRSSPLFCAGITAFNTIDSCELQPGQWLAVVGCGGLGQFATQYAKAMGYKVVGIDINDSVLQVCKRLGADAVFNSRTDENYVEELKALTNGGVHTAAVFSGSNVAYAGAPAILRTGGLLMLVGLPPKPVEISALPFCLGAYRIKGESIGTPRRMQKAIDFTAKHNIVPDVDFRDLDDLESIVEDLKQGKVTTRIAFLF</sequence>
<dbReference type="eggNOG" id="KOG0023">
    <property type="taxonomic scope" value="Eukaryota"/>
</dbReference>
<evidence type="ECO:0000259" key="8">
    <source>
        <dbReference type="SMART" id="SM00829"/>
    </source>
</evidence>
<dbReference type="Gene3D" id="3.40.50.720">
    <property type="entry name" value="NAD(P)-binding Rossmann-like Domain"/>
    <property type="match status" value="1"/>
</dbReference>
<dbReference type="InterPro" id="IPR020843">
    <property type="entry name" value="ER"/>
</dbReference>
<evidence type="ECO:0000256" key="2">
    <source>
        <dbReference type="ARBA" id="ARBA00008072"/>
    </source>
</evidence>
<comment type="cofactor">
    <cofactor evidence="1 7">
        <name>Zn(2+)</name>
        <dbReference type="ChEBI" id="CHEBI:29105"/>
    </cofactor>
</comment>
<dbReference type="PANTHER" id="PTHR42940:SF8">
    <property type="entry name" value="VACUOLAR PROTEIN SORTING-ASSOCIATED PROTEIN 11"/>
    <property type="match status" value="1"/>
</dbReference>
<dbReference type="Pfam" id="PF00107">
    <property type="entry name" value="ADH_zinc_N"/>
    <property type="match status" value="1"/>
</dbReference>
<dbReference type="GeneID" id="19164413"/>
<keyword evidence="6" id="KW-0520">NAD</keyword>
<dbReference type="InterPro" id="IPR011032">
    <property type="entry name" value="GroES-like_sf"/>
</dbReference>
<keyword evidence="4 7" id="KW-0862">Zinc</keyword>
<dbReference type="PANTHER" id="PTHR42940">
    <property type="entry name" value="ALCOHOL DEHYDROGENASE 1-RELATED"/>
    <property type="match status" value="1"/>
</dbReference>
<dbReference type="InterPro" id="IPR013154">
    <property type="entry name" value="ADH-like_N"/>
</dbReference>
<dbReference type="SMART" id="SM00829">
    <property type="entry name" value="PKS_ER"/>
    <property type="match status" value="1"/>
</dbReference>
<dbReference type="SUPFAM" id="SSF51735">
    <property type="entry name" value="NAD(P)-binding Rossmann-fold domains"/>
    <property type="match status" value="1"/>
</dbReference>
<dbReference type="GO" id="GO:0008270">
    <property type="term" value="F:zinc ion binding"/>
    <property type="evidence" value="ECO:0007669"/>
    <property type="project" value="InterPro"/>
</dbReference>
<dbReference type="OrthoDB" id="1560166at2759"/>
<comment type="similarity">
    <text evidence="2 7">Belongs to the zinc-containing alcohol dehydrogenase family.</text>
</comment>
<dbReference type="FunFam" id="3.40.50.720:FF:000039">
    <property type="entry name" value="Alcohol dehydrogenase AdhP"/>
    <property type="match status" value="1"/>
</dbReference>
<dbReference type="InterPro" id="IPR013149">
    <property type="entry name" value="ADH-like_C"/>
</dbReference>
<keyword evidence="10" id="KW-1185">Reference proteome</keyword>
<dbReference type="EMBL" id="AMGY01000001">
    <property type="protein sequence ID" value="EXJ91723.1"/>
    <property type="molecule type" value="Genomic_DNA"/>
</dbReference>
<dbReference type="AlphaFoldDB" id="W9YGP3"/>
<evidence type="ECO:0000256" key="4">
    <source>
        <dbReference type="ARBA" id="ARBA00022833"/>
    </source>
</evidence>
<evidence type="ECO:0000256" key="7">
    <source>
        <dbReference type="RuleBase" id="RU361277"/>
    </source>
</evidence>
<evidence type="ECO:0000313" key="10">
    <source>
        <dbReference type="Proteomes" id="UP000019478"/>
    </source>
</evidence>
<feature type="domain" description="Enoyl reductase (ER)" evidence="8">
    <location>
        <begin position="9"/>
        <end position="307"/>
    </location>
</feature>
<dbReference type="HOGENOM" id="CLU_026673_20_1_1"/>
<name>W9YGP3_9EURO</name>
<proteinExistence type="inferred from homology"/>
<comment type="caution">
    <text evidence="9">The sequence shown here is derived from an EMBL/GenBank/DDBJ whole genome shotgun (WGS) entry which is preliminary data.</text>
</comment>
<dbReference type="SUPFAM" id="SSF50129">
    <property type="entry name" value="GroES-like"/>
    <property type="match status" value="1"/>
</dbReference>
<dbReference type="STRING" id="1182542.W9YGP3"/>
<keyword evidence="5" id="KW-0560">Oxidoreductase</keyword>
<dbReference type="Proteomes" id="UP000019478">
    <property type="component" value="Unassembled WGS sequence"/>
</dbReference>
<protein>
    <recommendedName>
        <fullName evidence="8">Enoyl reductase (ER) domain-containing protein</fullName>
    </recommendedName>
</protein>
<gene>
    <name evidence="9" type="ORF">A1O3_00273</name>
</gene>
<dbReference type="InterPro" id="IPR002328">
    <property type="entry name" value="ADH_Zn_CS"/>
</dbReference>
<reference evidence="9 10" key="1">
    <citation type="submission" date="2013-03" db="EMBL/GenBank/DDBJ databases">
        <title>The Genome Sequence of Capronia epimyces CBS 606.96.</title>
        <authorList>
            <consortium name="The Broad Institute Genomics Platform"/>
            <person name="Cuomo C."/>
            <person name="de Hoog S."/>
            <person name="Gorbushina A."/>
            <person name="Walker B."/>
            <person name="Young S.K."/>
            <person name="Zeng Q."/>
            <person name="Gargeya S."/>
            <person name="Fitzgerald M."/>
            <person name="Haas B."/>
            <person name="Abouelleil A."/>
            <person name="Allen A.W."/>
            <person name="Alvarado L."/>
            <person name="Arachchi H.M."/>
            <person name="Berlin A.M."/>
            <person name="Chapman S.B."/>
            <person name="Gainer-Dewar J."/>
            <person name="Goldberg J."/>
            <person name="Griggs A."/>
            <person name="Gujja S."/>
            <person name="Hansen M."/>
            <person name="Howarth C."/>
            <person name="Imamovic A."/>
            <person name="Ireland A."/>
            <person name="Larimer J."/>
            <person name="McCowan C."/>
            <person name="Murphy C."/>
            <person name="Pearson M."/>
            <person name="Poon T.W."/>
            <person name="Priest M."/>
            <person name="Roberts A."/>
            <person name="Saif S."/>
            <person name="Shea T."/>
            <person name="Sisk P."/>
            <person name="Sykes S."/>
            <person name="Wortman J."/>
            <person name="Nusbaum C."/>
            <person name="Birren B."/>
        </authorList>
    </citation>
    <scope>NUCLEOTIDE SEQUENCE [LARGE SCALE GENOMIC DNA]</scope>
    <source>
        <strain evidence="9 10">CBS 606.96</strain>
    </source>
</reference>
<dbReference type="Gene3D" id="3.90.180.10">
    <property type="entry name" value="Medium-chain alcohol dehydrogenases, catalytic domain"/>
    <property type="match status" value="1"/>
</dbReference>
<accession>W9YGP3</accession>
<evidence type="ECO:0000313" key="9">
    <source>
        <dbReference type="EMBL" id="EXJ91723.1"/>
    </source>
</evidence>
<dbReference type="RefSeq" id="XP_007728613.1">
    <property type="nucleotide sequence ID" value="XM_007730423.1"/>
</dbReference>
<evidence type="ECO:0000256" key="5">
    <source>
        <dbReference type="ARBA" id="ARBA00023002"/>
    </source>
</evidence>
<dbReference type="Pfam" id="PF08240">
    <property type="entry name" value="ADH_N"/>
    <property type="match status" value="1"/>
</dbReference>
<dbReference type="PROSITE" id="PS00059">
    <property type="entry name" value="ADH_ZINC"/>
    <property type="match status" value="1"/>
</dbReference>
<evidence type="ECO:0000256" key="6">
    <source>
        <dbReference type="ARBA" id="ARBA00023027"/>
    </source>
</evidence>
<evidence type="ECO:0000256" key="3">
    <source>
        <dbReference type="ARBA" id="ARBA00022723"/>
    </source>
</evidence>
<dbReference type="InterPro" id="IPR036291">
    <property type="entry name" value="NAD(P)-bd_dom_sf"/>
</dbReference>
<dbReference type="GO" id="GO:0018455">
    <property type="term" value="F:alcohol dehydrogenase [NAD(P)+] activity"/>
    <property type="evidence" value="ECO:0007669"/>
    <property type="project" value="UniProtKB-ARBA"/>
</dbReference>